<reference evidence="4" key="2">
    <citation type="submission" date="2018-06" db="EMBL/GenBank/DDBJ databases">
        <authorList>
            <consortium name="Pathogen Informatics"/>
            <person name="Doyle S."/>
        </authorList>
    </citation>
    <scope>NUCLEOTIDE SEQUENCE [LARGE SCALE GENOMIC DNA]</scope>
    <source>
        <strain evidence="4">NCTC12218</strain>
    </source>
</reference>
<accession>A0A7Z7QQZ9</accession>
<keyword evidence="6" id="KW-1185">Reference proteome</keyword>
<evidence type="ECO:0000313" key="5">
    <source>
        <dbReference type="Proteomes" id="UP000264146"/>
    </source>
</evidence>
<dbReference type="InterPro" id="IPR016181">
    <property type="entry name" value="Acyl_CoA_acyltransferase"/>
</dbReference>
<dbReference type="PROSITE" id="PS51186">
    <property type="entry name" value="GNAT"/>
    <property type="match status" value="1"/>
</dbReference>
<dbReference type="RefSeq" id="WP_016424692.1">
    <property type="nucleotide sequence ID" value="NZ_CABKRV010000001.1"/>
</dbReference>
<sequence length="191" mass="22556">MIRKATYEDAHAIAELTYMIWQDMELEIVQRYAKSTVIHALMKSITDVHYRNALTHVHVYEVNQQVAGMIVAYPGKNEAQYEKEWERLQFDTPIELEHTTPLPVLEADEDDIYIESIATFPEFRGRGIARQLMRYLLSSDNHATWGLNCEYINEKAYQLYRKMGFETIKDKMLYGHRYRYMKYKGGNKVDA</sequence>
<dbReference type="PANTHER" id="PTHR43259">
    <property type="entry name" value="SPT10P"/>
    <property type="match status" value="1"/>
</dbReference>
<dbReference type="CDD" id="cd04301">
    <property type="entry name" value="NAT_SF"/>
    <property type="match status" value="1"/>
</dbReference>
<dbReference type="AlphaFoldDB" id="A0A7Z7QQZ9"/>
<name>A0A7Z7QQZ9_STASC</name>
<dbReference type="EMBL" id="UHEF01000001">
    <property type="protein sequence ID" value="SUM89668.1"/>
    <property type="molecule type" value="Genomic_DNA"/>
</dbReference>
<reference evidence="2 5" key="3">
    <citation type="submission" date="2020-11" db="EMBL/GenBank/DDBJ databases">
        <authorList>
            <consortium name="Pathogen Informatics"/>
        </authorList>
    </citation>
    <scope>NUCLEOTIDE SEQUENCE [LARGE SCALE GENOMIC DNA]</scope>
    <source>
        <strain evidence="2 5">NCTC12218</strain>
    </source>
</reference>
<dbReference type="Proteomes" id="UP000572988">
    <property type="component" value="Unassembled WGS sequence"/>
</dbReference>
<dbReference type="PANTHER" id="PTHR43259:SF1">
    <property type="entry name" value="N-ACETYLTRANSFERASE DOMAIN-CONTAINING PROTEIN"/>
    <property type="match status" value="1"/>
</dbReference>
<dbReference type="EMBL" id="POVK01000047">
    <property type="protein sequence ID" value="NHA34980.1"/>
    <property type="molecule type" value="Genomic_DNA"/>
</dbReference>
<dbReference type="GO" id="GO:0016747">
    <property type="term" value="F:acyltransferase activity, transferring groups other than amino-acyl groups"/>
    <property type="evidence" value="ECO:0007669"/>
    <property type="project" value="InterPro"/>
</dbReference>
<evidence type="ECO:0000259" key="1">
    <source>
        <dbReference type="PROSITE" id="PS51186"/>
    </source>
</evidence>
<gene>
    <name evidence="3" type="ORF">C1O36_10950</name>
    <name evidence="4" type="ORF">NCTC12218_01908</name>
</gene>
<evidence type="ECO:0000313" key="4">
    <source>
        <dbReference type="EMBL" id="SUM89668.1"/>
    </source>
</evidence>
<dbReference type="GeneID" id="93790504"/>
<dbReference type="EMBL" id="LR962863">
    <property type="protein sequence ID" value="CAD7360241.1"/>
    <property type="molecule type" value="Genomic_DNA"/>
</dbReference>
<dbReference type="SUPFAM" id="SSF55729">
    <property type="entry name" value="Acyl-CoA N-acyltransferases (Nat)"/>
    <property type="match status" value="1"/>
</dbReference>
<protein>
    <submittedName>
        <fullName evidence="3">GNAT family N-acetyltransferase</fullName>
    </submittedName>
    <submittedName>
        <fullName evidence="4">GNAT family acetyltransferase</fullName>
    </submittedName>
</protein>
<keyword evidence="4" id="KW-0808">Transferase</keyword>
<feature type="domain" description="N-acetyltransferase" evidence="1">
    <location>
        <begin position="1"/>
        <end position="185"/>
    </location>
</feature>
<dbReference type="Pfam" id="PF00583">
    <property type="entry name" value="Acetyltransf_1"/>
    <property type="match status" value="1"/>
</dbReference>
<proteinExistence type="predicted"/>
<evidence type="ECO:0000313" key="6">
    <source>
        <dbReference type="Proteomes" id="UP000572988"/>
    </source>
</evidence>
<evidence type="ECO:0000313" key="3">
    <source>
        <dbReference type="EMBL" id="NHA34980.1"/>
    </source>
</evidence>
<dbReference type="Gene3D" id="3.40.630.30">
    <property type="match status" value="1"/>
</dbReference>
<evidence type="ECO:0000313" key="2">
    <source>
        <dbReference type="EMBL" id="CAD7360241.1"/>
    </source>
</evidence>
<dbReference type="Proteomes" id="UP000264146">
    <property type="component" value="Chromosome"/>
</dbReference>
<dbReference type="InterPro" id="IPR052829">
    <property type="entry name" value="N-acetyltransferase_domain"/>
</dbReference>
<organism evidence="4">
    <name type="scientific">Staphylococcus schleiferi</name>
    <dbReference type="NCBI Taxonomy" id="1295"/>
    <lineage>
        <taxon>Bacteria</taxon>
        <taxon>Bacillati</taxon>
        <taxon>Bacillota</taxon>
        <taxon>Bacilli</taxon>
        <taxon>Bacillales</taxon>
        <taxon>Staphylococcaceae</taxon>
        <taxon>Staphylococcus</taxon>
    </lineage>
</organism>
<reference evidence="3 6" key="1">
    <citation type="submission" date="2018-01" db="EMBL/GenBank/DDBJ databases">
        <title>Complete genome sequence of Staphylococcus Scheliferi isolated from human.</title>
        <authorList>
            <person name="Abouelkhair M.A."/>
            <person name="Bemis D.A."/>
            <person name="Kania S.A."/>
        </authorList>
    </citation>
    <scope>NUCLEOTIDE SEQUENCE [LARGE SCALE GENOMIC DNA]</scope>
    <source>
        <strain evidence="3 6">ATCC 43808</strain>
    </source>
</reference>
<dbReference type="InterPro" id="IPR000182">
    <property type="entry name" value="GNAT_dom"/>
</dbReference>